<sequence length="81" mass="8895">MSDPDFTPNFGDDPSLSDAEANEADVIEQSRDDLSQTPEDVDERVTPHGYGDDAETELDDANDYESASDYDEGIPASDYDE</sequence>
<keyword evidence="3" id="KW-1185">Reference proteome</keyword>
<gene>
    <name evidence="2" type="ORF">ATJ78_0385</name>
</gene>
<feature type="compositionally biased region" description="Acidic residues" evidence="1">
    <location>
        <begin position="52"/>
        <end position="81"/>
    </location>
</feature>
<evidence type="ECO:0000313" key="3">
    <source>
        <dbReference type="Proteomes" id="UP000221369"/>
    </source>
</evidence>
<protein>
    <submittedName>
        <fullName evidence="2">Uncharacterized protein</fullName>
    </submittedName>
</protein>
<organism evidence="2 3">
    <name type="scientific">Paramicrobacterium agarici</name>
    <dbReference type="NCBI Taxonomy" id="630514"/>
    <lineage>
        <taxon>Bacteria</taxon>
        <taxon>Bacillati</taxon>
        <taxon>Actinomycetota</taxon>
        <taxon>Actinomycetes</taxon>
        <taxon>Micrococcales</taxon>
        <taxon>Microbacteriaceae</taxon>
        <taxon>Paramicrobacterium</taxon>
    </lineage>
</organism>
<comment type="caution">
    <text evidence="2">The sequence shown here is derived from an EMBL/GenBank/DDBJ whole genome shotgun (WGS) entry which is preliminary data.</text>
</comment>
<name>A0A2A9DUA7_9MICO</name>
<dbReference type="OrthoDB" id="9930521at2"/>
<dbReference type="Proteomes" id="UP000221369">
    <property type="component" value="Unassembled WGS sequence"/>
</dbReference>
<evidence type="ECO:0000256" key="1">
    <source>
        <dbReference type="SAM" id="MobiDB-lite"/>
    </source>
</evidence>
<dbReference type="RefSeq" id="WP_141897710.1">
    <property type="nucleotide sequence ID" value="NZ_PDJE01000001.1"/>
</dbReference>
<dbReference type="EMBL" id="PDJE01000001">
    <property type="protein sequence ID" value="PFG29479.1"/>
    <property type="molecule type" value="Genomic_DNA"/>
</dbReference>
<dbReference type="AlphaFoldDB" id="A0A2A9DUA7"/>
<reference evidence="2 3" key="1">
    <citation type="submission" date="2017-10" db="EMBL/GenBank/DDBJ databases">
        <title>Sequencing the genomes of 1000 actinobacteria strains.</title>
        <authorList>
            <person name="Klenk H.-P."/>
        </authorList>
    </citation>
    <scope>NUCLEOTIDE SEQUENCE [LARGE SCALE GENOMIC DNA]</scope>
    <source>
        <strain evidence="2 3">DSM 21798</strain>
    </source>
</reference>
<proteinExistence type="predicted"/>
<accession>A0A2A9DUA7</accession>
<feature type="region of interest" description="Disordered" evidence="1">
    <location>
        <begin position="1"/>
        <end position="81"/>
    </location>
</feature>
<evidence type="ECO:0000313" key="2">
    <source>
        <dbReference type="EMBL" id="PFG29479.1"/>
    </source>
</evidence>